<reference evidence="3" key="1">
    <citation type="submission" date="2021-10" db="EMBL/GenBank/DDBJ databases">
        <title>De novo Genome Assembly of Clathrus columnatus (Basidiomycota, Fungi) Using Illumina and Nanopore Sequence Data.</title>
        <authorList>
            <person name="Ogiso-Tanaka E."/>
            <person name="Itagaki H."/>
            <person name="Hosoya T."/>
            <person name="Hosaka K."/>
        </authorList>
    </citation>
    <scope>NUCLEOTIDE SEQUENCE</scope>
    <source>
        <strain evidence="3">MO-923</strain>
    </source>
</reference>
<dbReference type="GO" id="GO:0070126">
    <property type="term" value="P:mitochondrial translational termination"/>
    <property type="evidence" value="ECO:0007669"/>
    <property type="project" value="TreeGrafter"/>
</dbReference>
<proteinExistence type="predicted"/>
<feature type="region of interest" description="Disordered" evidence="1">
    <location>
        <begin position="170"/>
        <end position="193"/>
    </location>
</feature>
<sequence length="193" mass="21899">MYGWLICLTRQPPLVFFNLLHFRAASTGIPKPPFFKLFASPSTEEITSARGWLEQFSRWSIPRDQVELEFARSSGPGGQNVNKVNTKATLRCSLDKPWIPVWARERLRGNPAYVASSQSLLVTSTQSRSQAQNVEDCFKKLHSIIRDACSAVIPTLPDSERMARKTAHERAMKARNRASKMHRSNIKSNRRGD</sequence>
<dbReference type="SUPFAM" id="SSF110916">
    <property type="entry name" value="Peptidyl-tRNA hydrolase domain-like"/>
    <property type="match status" value="1"/>
</dbReference>
<evidence type="ECO:0000256" key="1">
    <source>
        <dbReference type="SAM" id="MobiDB-lite"/>
    </source>
</evidence>
<dbReference type="Pfam" id="PF00472">
    <property type="entry name" value="RF-1"/>
    <property type="match status" value="1"/>
</dbReference>
<dbReference type="PANTHER" id="PTHR11075:SF54">
    <property type="entry name" value="LARGE RIBOSOMAL SUBUNIT PROTEIN ML62"/>
    <property type="match status" value="1"/>
</dbReference>
<dbReference type="AlphaFoldDB" id="A0AAV5AEA2"/>
<evidence type="ECO:0000259" key="2">
    <source>
        <dbReference type="Pfam" id="PF00472"/>
    </source>
</evidence>
<name>A0AAV5AEA2_9AGAM</name>
<dbReference type="Gene3D" id="3.30.160.20">
    <property type="match status" value="1"/>
</dbReference>
<dbReference type="EMBL" id="BPWL01000007">
    <property type="protein sequence ID" value="GJJ11967.1"/>
    <property type="molecule type" value="Genomic_DNA"/>
</dbReference>
<dbReference type="GO" id="GO:0005762">
    <property type="term" value="C:mitochondrial large ribosomal subunit"/>
    <property type="evidence" value="ECO:0007669"/>
    <property type="project" value="TreeGrafter"/>
</dbReference>
<organism evidence="3 4">
    <name type="scientific">Clathrus columnatus</name>
    <dbReference type="NCBI Taxonomy" id="1419009"/>
    <lineage>
        <taxon>Eukaryota</taxon>
        <taxon>Fungi</taxon>
        <taxon>Dikarya</taxon>
        <taxon>Basidiomycota</taxon>
        <taxon>Agaricomycotina</taxon>
        <taxon>Agaricomycetes</taxon>
        <taxon>Phallomycetidae</taxon>
        <taxon>Phallales</taxon>
        <taxon>Clathraceae</taxon>
        <taxon>Clathrus</taxon>
    </lineage>
</organism>
<comment type="caution">
    <text evidence="3">The sequence shown here is derived from an EMBL/GenBank/DDBJ whole genome shotgun (WGS) entry which is preliminary data.</text>
</comment>
<evidence type="ECO:0000313" key="4">
    <source>
        <dbReference type="Proteomes" id="UP001050691"/>
    </source>
</evidence>
<keyword evidence="4" id="KW-1185">Reference proteome</keyword>
<dbReference type="GO" id="GO:0016150">
    <property type="term" value="F:translation release factor activity, codon nonspecific"/>
    <property type="evidence" value="ECO:0007669"/>
    <property type="project" value="TreeGrafter"/>
</dbReference>
<gene>
    <name evidence="3" type="ORF">Clacol_006205</name>
</gene>
<dbReference type="InterPro" id="IPR000352">
    <property type="entry name" value="Pep_chain_release_fac_I"/>
</dbReference>
<feature type="compositionally biased region" description="Basic residues" evidence="1">
    <location>
        <begin position="173"/>
        <end position="193"/>
    </location>
</feature>
<evidence type="ECO:0000313" key="3">
    <source>
        <dbReference type="EMBL" id="GJJ11967.1"/>
    </source>
</evidence>
<feature type="domain" description="Prokaryotic-type class I peptide chain release factors" evidence="2">
    <location>
        <begin position="59"/>
        <end position="190"/>
    </location>
</feature>
<dbReference type="GO" id="GO:0004045">
    <property type="term" value="F:peptidyl-tRNA hydrolase activity"/>
    <property type="evidence" value="ECO:0007669"/>
    <property type="project" value="TreeGrafter"/>
</dbReference>
<dbReference type="PANTHER" id="PTHR11075">
    <property type="entry name" value="PEPTIDE CHAIN RELEASE FACTOR"/>
    <property type="match status" value="1"/>
</dbReference>
<dbReference type="InterPro" id="IPR052104">
    <property type="entry name" value="Mito_Release_Factor_mL62"/>
</dbReference>
<protein>
    <recommendedName>
        <fullName evidence="2">Prokaryotic-type class I peptide chain release factors domain-containing protein</fullName>
    </recommendedName>
</protein>
<accession>A0AAV5AEA2</accession>
<dbReference type="Proteomes" id="UP001050691">
    <property type="component" value="Unassembled WGS sequence"/>
</dbReference>